<keyword evidence="2 5" id="KW-0349">Heme</keyword>
<comment type="function">
    <text evidence="5">Possible subunit of a heme lyase.</text>
</comment>
<evidence type="ECO:0000256" key="5">
    <source>
        <dbReference type="RuleBase" id="RU364112"/>
    </source>
</evidence>
<keyword evidence="4 5" id="KW-0408">Iron</keyword>
<feature type="chain" id="PRO_5039746148" description="Cytochrome c-type biogenesis protein" evidence="5">
    <location>
        <begin position="22"/>
        <end position="171"/>
    </location>
</feature>
<proteinExistence type="inferred from homology"/>
<feature type="signal peptide" evidence="5">
    <location>
        <begin position="1"/>
        <end position="21"/>
    </location>
</feature>
<keyword evidence="5" id="KW-0472">Membrane</keyword>
<feature type="transmembrane region" description="Helical" evidence="5">
    <location>
        <begin position="110"/>
        <end position="131"/>
    </location>
</feature>
<dbReference type="InterPro" id="IPR038297">
    <property type="entry name" value="CcmH/CycL/NrfF/Ccl2_sf"/>
</dbReference>
<evidence type="ECO:0000259" key="6">
    <source>
        <dbReference type="Pfam" id="PF03918"/>
    </source>
</evidence>
<gene>
    <name evidence="7" type="ORF">BKP35_04515</name>
</gene>
<evidence type="ECO:0000256" key="1">
    <source>
        <dbReference type="ARBA" id="ARBA00010342"/>
    </source>
</evidence>
<comment type="similarity">
    <text evidence="1 5">Belongs to the CcmH/CycL/Ccl2/NrfF family.</text>
</comment>
<dbReference type="EMBL" id="MLQQ01000001">
    <property type="protein sequence ID" value="OIJ16240.1"/>
    <property type="molecule type" value="Genomic_DNA"/>
</dbReference>
<keyword evidence="5" id="KW-0732">Signal</keyword>
<feature type="domain" description="CcmH/CycL/Ccl2/NrfF N-terminal" evidence="6">
    <location>
        <begin position="24"/>
        <end position="151"/>
    </location>
</feature>
<accession>A0A1S2LVL2</accession>
<keyword evidence="8" id="KW-1185">Reference proteome</keyword>
<evidence type="ECO:0000256" key="4">
    <source>
        <dbReference type="ARBA" id="ARBA00023004"/>
    </source>
</evidence>
<sequence length="171" mass="19465">MKKLILVMTLLFAFIAAPVHVVHGDGHPIDDFDYKSQEFREIASQFMCLCGCGQDHFECNMQGCGLNDAFKVEIREMMEDGLGKDEIKDYYLNMYGEEILTAPERRGFSLVAWVLPFVALGGATTGVFFVVRKWIAQGKGQEETKEVSADKDETEDEIVKSIIDEERKKYY</sequence>
<name>A0A1S2LVL2_9BACI</name>
<dbReference type="OrthoDB" id="121848at2"/>
<keyword evidence="3 5" id="KW-0479">Metal-binding</keyword>
<comment type="caution">
    <text evidence="7">The sequence shown here is derived from an EMBL/GenBank/DDBJ whole genome shotgun (WGS) entry which is preliminary data.</text>
</comment>
<dbReference type="Proteomes" id="UP000180098">
    <property type="component" value="Unassembled WGS sequence"/>
</dbReference>
<dbReference type="Pfam" id="PF03918">
    <property type="entry name" value="CcmH"/>
    <property type="match status" value="1"/>
</dbReference>
<evidence type="ECO:0000256" key="3">
    <source>
        <dbReference type="ARBA" id="ARBA00022723"/>
    </source>
</evidence>
<dbReference type="RefSeq" id="WP_071312166.1">
    <property type="nucleotide sequence ID" value="NZ_MLQQ01000001.1"/>
</dbReference>
<evidence type="ECO:0000313" key="8">
    <source>
        <dbReference type="Proteomes" id="UP000180098"/>
    </source>
</evidence>
<dbReference type="GO" id="GO:0046872">
    <property type="term" value="F:metal ion binding"/>
    <property type="evidence" value="ECO:0007669"/>
    <property type="project" value="UniProtKB-KW"/>
</dbReference>
<dbReference type="CDD" id="cd16378">
    <property type="entry name" value="CcmH_N"/>
    <property type="match status" value="1"/>
</dbReference>
<dbReference type="InterPro" id="IPR005616">
    <property type="entry name" value="CcmH/CycL/Ccl2/NrfF_N"/>
</dbReference>
<dbReference type="AlphaFoldDB" id="A0A1S2LVL2"/>
<reference evidence="7 8" key="1">
    <citation type="submission" date="2016-10" db="EMBL/GenBank/DDBJ databases">
        <title>Draft genome sequences of four alkaliphilic bacteria belonging to the Anaerobacillus genus.</title>
        <authorList>
            <person name="Bassil N.M."/>
            <person name="Lloyd J.R."/>
        </authorList>
    </citation>
    <scope>NUCLEOTIDE SEQUENCE [LARGE SCALE GENOMIC DNA]</scope>
    <source>
        <strain evidence="7 8">DSM 15340</strain>
    </source>
</reference>
<keyword evidence="5" id="KW-0812">Transmembrane</keyword>
<organism evidence="7 8">
    <name type="scientific">Anaerobacillus arseniciselenatis</name>
    <dbReference type="NCBI Taxonomy" id="85682"/>
    <lineage>
        <taxon>Bacteria</taxon>
        <taxon>Bacillati</taxon>
        <taxon>Bacillota</taxon>
        <taxon>Bacilli</taxon>
        <taxon>Bacillales</taxon>
        <taxon>Bacillaceae</taxon>
        <taxon>Anaerobacillus</taxon>
    </lineage>
</organism>
<keyword evidence="5" id="KW-1133">Transmembrane helix</keyword>
<dbReference type="Gene3D" id="1.10.8.640">
    <property type="entry name" value="Cytochrome C biogenesis protein"/>
    <property type="match status" value="1"/>
</dbReference>
<evidence type="ECO:0000256" key="2">
    <source>
        <dbReference type="ARBA" id="ARBA00022617"/>
    </source>
</evidence>
<evidence type="ECO:0000313" key="7">
    <source>
        <dbReference type="EMBL" id="OIJ16240.1"/>
    </source>
</evidence>
<protein>
    <recommendedName>
        <fullName evidence="5">Cytochrome c-type biogenesis protein</fullName>
    </recommendedName>
</protein>